<evidence type="ECO:0000259" key="6">
    <source>
        <dbReference type="PROSITE" id="PS50075"/>
    </source>
</evidence>
<dbReference type="Gene3D" id="1.10.1200.10">
    <property type="entry name" value="ACP-like"/>
    <property type="match status" value="1"/>
</dbReference>
<feature type="domain" description="Carrier" evidence="6">
    <location>
        <begin position="215"/>
        <end position="290"/>
    </location>
</feature>
<dbReference type="InterPro" id="IPR001242">
    <property type="entry name" value="Condensation_dom"/>
</dbReference>
<dbReference type="SMART" id="SM00823">
    <property type="entry name" value="PKS_PP"/>
    <property type="match status" value="1"/>
</dbReference>
<dbReference type="SUPFAM" id="SSF52777">
    <property type="entry name" value="CoA-dependent acyltransferases"/>
    <property type="match status" value="1"/>
</dbReference>
<dbReference type="InterPro" id="IPR020806">
    <property type="entry name" value="PKS_PP-bd"/>
</dbReference>
<evidence type="ECO:0000256" key="2">
    <source>
        <dbReference type="ARBA" id="ARBA00006432"/>
    </source>
</evidence>
<dbReference type="PANTHER" id="PTHR45527">
    <property type="entry name" value="NONRIBOSOMAL PEPTIDE SYNTHETASE"/>
    <property type="match status" value="1"/>
</dbReference>
<dbReference type="EMBL" id="JAAIKT010000122">
    <property type="protein sequence ID" value="NEW77481.1"/>
    <property type="molecule type" value="Genomic_DNA"/>
</dbReference>
<evidence type="ECO:0000313" key="8">
    <source>
        <dbReference type="Proteomes" id="UP000476310"/>
    </source>
</evidence>
<protein>
    <recommendedName>
        <fullName evidence="6">Carrier domain-containing protein</fullName>
    </recommendedName>
</protein>
<name>A0A6G4AY62_9ACTN</name>
<feature type="non-terminal residue" evidence="7">
    <location>
        <position position="1"/>
    </location>
</feature>
<dbReference type="FunFam" id="1.10.1200.10:FF:000016">
    <property type="entry name" value="Non-ribosomal peptide synthase"/>
    <property type="match status" value="1"/>
</dbReference>
<dbReference type="Pfam" id="PF00550">
    <property type="entry name" value="PP-binding"/>
    <property type="match status" value="1"/>
</dbReference>
<sequence length="300" mass="32558">GQDDIAVGVPVAGRSRTEVENLIGFFVNTLVLRADLTGDPTFQELLAHVREVALSSFAHQDLPFERLVEELAPERDLSRTPLIQVMFALQNAGDDPWSLPDASIEPIEPEFPVEKFDLTVVIDEATDELNFSLSYSTDLFDRETVVGIGEQFQALLARVVAEPASSLNQLRMASGRESRAGAAELSERQDSSHEMDSHSAGPASDVSGEDGGFVSPRTPIEAKIAQIWSETLGVERVGVNDNFFLLGGHSLMAARVVAQISQVLRINLSVRLIFEAPTVGAMADALAAIRFANIRGRFGK</sequence>
<dbReference type="RefSeq" id="WP_250853657.1">
    <property type="nucleotide sequence ID" value="NZ_JAAIKT010000122.1"/>
</dbReference>
<keyword evidence="3" id="KW-0596">Phosphopantetheine</keyword>
<keyword evidence="8" id="KW-1185">Reference proteome</keyword>
<dbReference type="GO" id="GO:0047527">
    <property type="term" value="F:2,3-dihydroxybenzoate-serine ligase activity"/>
    <property type="evidence" value="ECO:0007669"/>
    <property type="project" value="TreeGrafter"/>
</dbReference>
<proteinExistence type="inferred from homology"/>
<dbReference type="InterPro" id="IPR006162">
    <property type="entry name" value="Ppantetheine_attach_site"/>
</dbReference>
<comment type="similarity">
    <text evidence="2">Belongs to the ATP-dependent AMP-binding enzyme family.</text>
</comment>
<dbReference type="GO" id="GO:0031177">
    <property type="term" value="F:phosphopantetheine binding"/>
    <property type="evidence" value="ECO:0007669"/>
    <property type="project" value="InterPro"/>
</dbReference>
<evidence type="ECO:0000256" key="1">
    <source>
        <dbReference type="ARBA" id="ARBA00001957"/>
    </source>
</evidence>
<comment type="caution">
    <text evidence="7">The sequence shown here is derived from an EMBL/GenBank/DDBJ whole genome shotgun (WGS) entry which is preliminary data.</text>
</comment>
<dbReference type="GO" id="GO:0043041">
    <property type="term" value="P:amino acid activation for nonribosomal peptide biosynthetic process"/>
    <property type="evidence" value="ECO:0007669"/>
    <property type="project" value="TreeGrafter"/>
</dbReference>
<gene>
    <name evidence="7" type="ORF">G4H13_46030</name>
</gene>
<evidence type="ECO:0000256" key="4">
    <source>
        <dbReference type="ARBA" id="ARBA00022553"/>
    </source>
</evidence>
<dbReference type="GO" id="GO:0009366">
    <property type="term" value="C:enterobactin synthetase complex"/>
    <property type="evidence" value="ECO:0007669"/>
    <property type="project" value="TreeGrafter"/>
</dbReference>
<feature type="compositionally biased region" description="Basic and acidic residues" evidence="5">
    <location>
        <begin position="178"/>
        <end position="197"/>
    </location>
</feature>
<keyword evidence="4" id="KW-0597">Phosphoprotein</keyword>
<accession>A0A6G4AY62</accession>
<dbReference type="PROSITE" id="PS50075">
    <property type="entry name" value="CARRIER"/>
    <property type="match status" value="1"/>
</dbReference>
<dbReference type="InterPro" id="IPR036736">
    <property type="entry name" value="ACP-like_sf"/>
</dbReference>
<dbReference type="Proteomes" id="UP000476310">
    <property type="component" value="Unassembled WGS sequence"/>
</dbReference>
<dbReference type="PROSITE" id="PS00012">
    <property type="entry name" value="PHOSPHOPANTETHEINE"/>
    <property type="match status" value="1"/>
</dbReference>
<evidence type="ECO:0000313" key="7">
    <source>
        <dbReference type="EMBL" id="NEW77481.1"/>
    </source>
</evidence>
<dbReference type="Pfam" id="PF00668">
    <property type="entry name" value="Condensation"/>
    <property type="match status" value="1"/>
</dbReference>
<dbReference type="InterPro" id="IPR009081">
    <property type="entry name" value="PP-bd_ACP"/>
</dbReference>
<dbReference type="PANTHER" id="PTHR45527:SF1">
    <property type="entry name" value="FATTY ACID SYNTHASE"/>
    <property type="match status" value="1"/>
</dbReference>
<dbReference type="GO" id="GO:0072330">
    <property type="term" value="P:monocarboxylic acid biosynthetic process"/>
    <property type="evidence" value="ECO:0007669"/>
    <property type="project" value="UniProtKB-ARBA"/>
</dbReference>
<comment type="cofactor">
    <cofactor evidence="1">
        <name>pantetheine 4'-phosphate</name>
        <dbReference type="ChEBI" id="CHEBI:47942"/>
    </cofactor>
</comment>
<dbReference type="SUPFAM" id="SSF47336">
    <property type="entry name" value="ACP-like"/>
    <property type="match status" value="1"/>
</dbReference>
<feature type="region of interest" description="Disordered" evidence="5">
    <location>
        <begin position="178"/>
        <end position="212"/>
    </location>
</feature>
<organism evidence="7 8">
    <name type="scientific">Streptomyces rhizosphaericus</name>
    <dbReference type="NCBI Taxonomy" id="114699"/>
    <lineage>
        <taxon>Bacteria</taxon>
        <taxon>Bacillati</taxon>
        <taxon>Actinomycetota</taxon>
        <taxon>Actinomycetes</taxon>
        <taxon>Kitasatosporales</taxon>
        <taxon>Streptomycetaceae</taxon>
        <taxon>Streptomyces</taxon>
        <taxon>Streptomyces violaceusniger group</taxon>
    </lineage>
</organism>
<evidence type="ECO:0000256" key="3">
    <source>
        <dbReference type="ARBA" id="ARBA00022450"/>
    </source>
</evidence>
<dbReference type="GO" id="GO:0005829">
    <property type="term" value="C:cytosol"/>
    <property type="evidence" value="ECO:0007669"/>
    <property type="project" value="TreeGrafter"/>
</dbReference>
<dbReference type="Gene3D" id="3.30.559.30">
    <property type="entry name" value="Nonribosomal peptide synthetase, condensation domain"/>
    <property type="match status" value="1"/>
</dbReference>
<reference evidence="7" key="1">
    <citation type="submission" date="2020-02" db="EMBL/GenBank/DDBJ databases">
        <title>A new Streptomyces sp. for controlling soil-borne diseases.</title>
        <authorList>
            <person name="Li X."/>
            <person name="Tian Y."/>
            <person name="Gao K."/>
        </authorList>
    </citation>
    <scope>NUCLEOTIDE SEQUENCE [LARGE SCALE GENOMIC DNA]</scope>
    <source>
        <strain evidence="7">0250</strain>
    </source>
</reference>
<dbReference type="AlphaFoldDB" id="A0A6G4AY62"/>
<dbReference type="GO" id="GO:0009239">
    <property type="term" value="P:enterobactin biosynthetic process"/>
    <property type="evidence" value="ECO:0007669"/>
    <property type="project" value="TreeGrafter"/>
</dbReference>
<evidence type="ECO:0000256" key="5">
    <source>
        <dbReference type="SAM" id="MobiDB-lite"/>
    </source>
</evidence>